<evidence type="ECO:0000313" key="3">
    <source>
        <dbReference type="Proteomes" id="UP000216147"/>
    </source>
</evidence>
<gene>
    <name evidence="2" type="ORF">B7Y86_05220</name>
</gene>
<sequence length="286" mass="31058">MSHPLSIAHLSALNASPPELVDIAAICGFDFVGLRLKPVTPLERPWPLIEDEALFRETLARINATGVQVLDVELVRLTEDFSLADWEPFVETAARLGARHILTQAHDPEFERVVENYAAFCDLASAHGLSSDVEFLPWTAMRDLQRAVELMRTVDRPNAGICIDTLHFARAGCSLDEIDGLDPRWFRFAQIADAPAVAPATDTGLIRTARQARLLPGEGSIDLCGILSRLPPDIPLALEIPNAALSGLMSDTTRLTLAKDALLAVLNRMAEQECSESGSSSKSALA</sequence>
<accession>A0A258HM62</accession>
<dbReference type="PANTHER" id="PTHR12110:SF48">
    <property type="entry name" value="BLL3656 PROTEIN"/>
    <property type="match status" value="1"/>
</dbReference>
<dbReference type="InterPro" id="IPR013022">
    <property type="entry name" value="Xyl_isomerase-like_TIM-brl"/>
</dbReference>
<dbReference type="InterPro" id="IPR036237">
    <property type="entry name" value="Xyl_isomerase-like_sf"/>
</dbReference>
<dbReference type="SUPFAM" id="SSF51658">
    <property type="entry name" value="Xylose isomerase-like"/>
    <property type="match status" value="1"/>
</dbReference>
<dbReference type="AlphaFoldDB" id="A0A258HM62"/>
<evidence type="ECO:0000259" key="1">
    <source>
        <dbReference type="Pfam" id="PF01261"/>
    </source>
</evidence>
<dbReference type="Pfam" id="PF01261">
    <property type="entry name" value="AP_endonuc_2"/>
    <property type="match status" value="1"/>
</dbReference>
<protein>
    <recommendedName>
        <fullName evidence="1">Xylose isomerase-like TIM barrel domain-containing protein</fullName>
    </recommendedName>
</protein>
<organism evidence="2 3">
    <name type="scientific">Brevundimonas subvibrioides</name>
    <dbReference type="NCBI Taxonomy" id="74313"/>
    <lineage>
        <taxon>Bacteria</taxon>
        <taxon>Pseudomonadati</taxon>
        <taxon>Pseudomonadota</taxon>
        <taxon>Alphaproteobacteria</taxon>
        <taxon>Caulobacterales</taxon>
        <taxon>Caulobacteraceae</taxon>
        <taxon>Brevundimonas</taxon>
    </lineage>
</organism>
<dbReference type="PANTHER" id="PTHR12110">
    <property type="entry name" value="HYDROXYPYRUVATE ISOMERASE"/>
    <property type="match status" value="1"/>
</dbReference>
<evidence type="ECO:0000313" key="2">
    <source>
        <dbReference type="EMBL" id="OYX57869.1"/>
    </source>
</evidence>
<comment type="caution">
    <text evidence="2">The sequence shown here is derived from an EMBL/GenBank/DDBJ whole genome shotgun (WGS) entry which is preliminary data.</text>
</comment>
<dbReference type="InterPro" id="IPR050312">
    <property type="entry name" value="IolE/XylAMocC-like"/>
</dbReference>
<dbReference type="Proteomes" id="UP000216147">
    <property type="component" value="Unassembled WGS sequence"/>
</dbReference>
<feature type="domain" description="Xylose isomerase-like TIM barrel" evidence="1">
    <location>
        <begin position="22"/>
        <end position="241"/>
    </location>
</feature>
<name>A0A258HM62_9CAUL</name>
<reference evidence="2 3" key="1">
    <citation type="submission" date="2017-03" db="EMBL/GenBank/DDBJ databases">
        <title>Lifting the veil on microbial sulfur biogeochemistry in mining wastewaters.</title>
        <authorList>
            <person name="Kantor R.S."/>
            <person name="Colenbrander Nelson T."/>
            <person name="Marshall S."/>
            <person name="Bennett D."/>
            <person name="Apte S."/>
            <person name="Camacho D."/>
            <person name="Thomas B.C."/>
            <person name="Warren L.A."/>
            <person name="Banfield J.F."/>
        </authorList>
    </citation>
    <scope>NUCLEOTIDE SEQUENCE [LARGE SCALE GENOMIC DNA]</scope>
    <source>
        <strain evidence="2">32-68-21</strain>
    </source>
</reference>
<proteinExistence type="predicted"/>
<dbReference type="Gene3D" id="3.20.20.150">
    <property type="entry name" value="Divalent-metal-dependent TIM barrel enzymes"/>
    <property type="match status" value="1"/>
</dbReference>
<dbReference type="EMBL" id="NCEQ01000004">
    <property type="protein sequence ID" value="OYX57869.1"/>
    <property type="molecule type" value="Genomic_DNA"/>
</dbReference>